<dbReference type="InterPro" id="IPR017452">
    <property type="entry name" value="GPCR_Rhodpsn_7TM"/>
</dbReference>
<evidence type="ECO:0000256" key="3">
    <source>
        <dbReference type="ARBA" id="ARBA00022475"/>
    </source>
</evidence>
<keyword evidence="14" id="KW-1185">Reference proteome</keyword>
<reference evidence="13" key="1">
    <citation type="submission" date="2022-12" db="EMBL/GenBank/DDBJ databases">
        <title>Genome assemblies of Blomia tropicalis.</title>
        <authorList>
            <person name="Cui Y."/>
        </authorList>
    </citation>
    <scope>NUCLEOTIDE SEQUENCE</scope>
    <source>
        <tissue evidence="13">Adult mites</tissue>
    </source>
</reference>
<organism evidence="13 14">
    <name type="scientific">Blomia tropicalis</name>
    <name type="common">Mite</name>
    <dbReference type="NCBI Taxonomy" id="40697"/>
    <lineage>
        <taxon>Eukaryota</taxon>
        <taxon>Metazoa</taxon>
        <taxon>Ecdysozoa</taxon>
        <taxon>Arthropoda</taxon>
        <taxon>Chelicerata</taxon>
        <taxon>Arachnida</taxon>
        <taxon>Acari</taxon>
        <taxon>Acariformes</taxon>
        <taxon>Sarcoptiformes</taxon>
        <taxon>Astigmata</taxon>
        <taxon>Glycyphagoidea</taxon>
        <taxon>Echimyopodidae</taxon>
        <taxon>Blomia</taxon>
    </lineage>
</organism>
<protein>
    <recommendedName>
        <fullName evidence="12">G-protein coupled receptors family 1 profile domain-containing protein</fullName>
    </recommendedName>
</protein>
<feature type="transmembrane region" description="Helical" evidence="11">
    <location>
        <begin position="145"/>
        <end position="170"/>
    </location>
</feature>
<feature type="transmembrane region" description="Helical" evidence="11">
    <location>
        <begin position="182"/>
        <end position="204"/>
    </location>
</feature>
<evidence type="ECO:0000256" key="10">
    <source>
        <dbReference type="ARBA" id="ARBA00023224"/>
    </source>
</evidence>
<dbReference type="Pfam" id="PF00001">
    <property type="entry name" value="7tm_1"/>
    <property type="match status" value="1"/>
</dbReference>
<name>A0A9Q0MEV4_BLOTA</name>
<comment type="similarity">
    <text evidence="2">Belongs to the G-protein coupled receptor 1 family.</text>
</comment>
<keyword evidence="3" id="KW-1003">Cell membrane</keyword>
<dbReference type="GO" id="GO:0005886">
    <property type="term" value="C:plasma membrane"/>
    <property type="evidence" value="ECO:0007669"/>
    <property type="project" value="UniProtKB-SubCell"/>
</dbReference>
<comment type="caution">
    <text evidence="13">The sequence shown here is derived from an EMBL/GenBank/DDBJ whole genome shotgun (WGS) entry which is preliminary data.</text>
</comment>
<keyword evidence="9" id="KW-0325">Glycoprotein</keyword>
<evidence type="ECO:0000259" key="12">
    <source>
        <dbReference type="PROSITE" id="PS50262"/>
    </source>
</evidence>
<evidence type="ECO:0000256" key="1">
    <source>
        <dbReference type="ARBA" id="ARBA00004651"/>
    </source>
</evidence>
<accession>A0A9Q0MEV4</accession>
<dbReference type="InterPro" id="IPR000276">
    <property type="entry name" value="GPCR_Rhodpsn"/>
</dbReference>
<keyword evidence="7 11" id="KW-0472">Membrane</keyword>
<evidence type="ECO:0000256" key="5">
    <source>
        <dbReference type="ARBA" id="ARBA00022989"/>
    </source>
</evidence>
<dbReference type="InterPro" id="IPR002002">
    <property type="entry name" value="Octopmn_rcpt"/>
</dbReference>
<evidence type="ECO:0000256" key="7">
    <source>
        <dbReference type="ARBA" id="ARBA00023136"/>
    </source>
</evidence>
<dbReference type="AlphaFoldDB" id="A0A9Q0MEV4"/>
<dbReference type="Proteomes" id="UP001142055">
    <property type="component" value="Chromosome 1"/>
</dbReference>
<evidence type="ECO:0000256" key="6">
    <source>
        <dbReference type="ARBA" id="ARBA00023040"/>
    </source>
</evidence>
<dbReference type="PANTHER" id="PTHR24248:SF174">
    <property type="entry name" value="TYRAMINE_OCTOPAMINE RECEPTOR"/>
    <property type="match status" value="1"/>
</dbReference>
<dbReference type="PANTHER" id="PTHR24248">
    <property type="entry name" value="ADRENERGIC RECEPTOR-RELATED G-PROTEIN COUPLED RECEPTOR"/>
    <property type="match status" value="1"/>
</dbReference>
<gene>
    <name evidence="13" type="ORF">RDWZM_003019</name>
</gene>
<comment type="subcellular location">
    <subcellularLocation>
        <location evidence="1">Cell membrane</location>
        <topology evidence="1">Multi-pass membrane protein</topology>
    </subcellularLocation>
</comment>
<dbReference type="GO" id="GO:0004989">
    <property type="term" value="F:octopamine receptor activity"/>
    <property type="evidence" value="ECO:0007669"/>
    <property type="project" value="InterPro"/>
</dbReference>
<dbReference type="PRINTS" id="PR00664">
    <property type="entry name" value="OCTOPAMINER"/>
</dbReference>
<evidence type="ECO:0000256" key="2">
    <source>
        <dbReference type="ARBA" id="ARBA00010663"/>
    </source>
</evidence>
<proteinExistence type="inferred from homology"/>
<keyword evidence="10" id="KW-0807">Transducer</keyword>
<keyword evidence="8" id="KW-0675">Receptor</keyword>
<sequence>MDPSSALTYSTPMAPSLSTSSSIITPYHLPLLTMSHYSGLYTTTSTTTTSSTTSSVPFLIGASSHYLVTRSSSIEQKQSTLTHLNMTSQLLSHLFEPTNVSSVPMSSDIGYTAKSAMSQLENQTEEISLLDNLDTSLYLSVSQNVLVSVILGAIMVFTIIGNLMVIWAIFNYRPLHNVQNMFLVSLAVSDIAVAVLVMPFNVAYNLLGKWIFGLHICEMWLTSDV</sequence>
<keyword evidence="4 11" id="KW-0812">Transmembrane</keyword>
<keyword evidence="5 11" id="KW-1133">Transmembrane helix</keyword>
<dbReference type="PROSITE" id="PS50262">
    <property type="entry name" value="G_PROTEIN_RECEP_F1_2"/>
    <property type="match status" value="1"/>
</dbReference>
<dbReference type="PRINTS" id="PR00237">
    <property type="entry name" value="GPCRRHODOPSN"/>
</dbReference>
<feature type="domain" description="G-protein coupled receptors family 1 profile" evidence="12">
    <location>
        <begin position="161"/>
        <end position="225"/>
    </location>
</feature>
<dbReference type="SUPFAM" id="SSF81321">
    <property type="entry name" value="Family A G protein-coupled receptor-like"/>
    <property type="match status" value="1"/>
</dbReference>
<dbReference type="Gene3D" id="1.20.1070.10">
    <property type="entry name" value="Rhodopsin 7-helix transmembrane proteins"/>
    <property type="match status" value="1"/>
</dbReference>
<evidence type="ECO:0000313" key="13">
    <source>
        <dbReference type="EMBL" id="KAJ6224474.1"/>
    </source>
</evidence>
<evidence type="ECO:0000256" key="9">
    <source>
        <dbReference type="ARBA" id="ARBA00023180"/>
    </source>
</evidence>
<keyword evidence="6" id="KW-0297">G-protein coupled receptor</keyword>
<evidence type="ECO:0000313" key="14">
    <source>
        <dbReference type="Proteomes" id="UP001142055"/>
    </source>
</evidence>
<evidence type="ECO:0000256" key="11">
    <source>
        <dbReference type="SAM" id="Phobius"/>
    </source>
</evidence>
<evidence type="ECO:0000256" key="8">
    <source>
        <dbReference type="ARBA" id="ARBA00023170"/>
    </source>
</evidence>
<evidence type="ECO:0000256" key="4">
    <source>
        <dbReference type="ARBA" id="ARBA00022692"/>
    </source>
</evidence>
<dbReference type="EMBL" id="JAPWDV010000001">
    <property type="protein sequence ID" value="KAJ6224474.1"/>
    <property type="molecule type" value="Genomic_DNA"/>
</dbReference>